<dbReference type="STRING" id="157687.HMPREF3180_02054"/>
<dbReference type="PATRIC" id="fig|157687.3.peg.2053"/>
<feature type="binding site" evidence="9">
    <location>
        <begin position="228"/>
        <end position="233"/>
    </location>
    <ligand>
        <name>ATP</name>
        <dbReference type="ChEBI" id="CHEBI:30616"/>
    </ligand>
</feature>
<feature type="region of interest" description="Disordered" evidence="12">
    <location>
        <begin position="1"/>
        <end position="71"/>
    </location>
</feature>
<evidence type="ECO:0000256" key="11">
    <source>
        <dbReference type="PROSITE-ProRule" id="PRU01203"/>
    </source>
</evidence>
<dbReference type="EC" id="3.6.4.-" evidence="9 10"/>
<dbReference type="NCBIfam" id="NF006886">
    <property type="entry name" value="PRK09376.1"/>
    <property type="match status" value="1"/>
</dbReference>
<dbReference type="SUPFAM" id="SSF50249">
    <property type="entry name" value="Nucleic acid-binding proteins"/>
    <property type="match status" value="1"/>
</dbReference>
<dbReference type="SMART" id="SM00959">
    <property type="entry name" value="Rho_N"/>
    <property type="match status" value="1"/>
</dbReference>
<reference evidence="15" key="1">
    <citation type="submission" date="2016-01" db="EMBL/GenBank/DDBJ databases">
        <authorList>
            <person name="Mitreva M."/>
            <person name="Pepin K.H."/>
            <person name="Mihindukulasuriya K.A."/>
            <person name="Fulton R."/>
            <person name="Fronick C."/>
            <person name="O'Laughlin M."/>
            <person name="Miner T."/>
            <person name="Herter B."/>
            <person name="Rosa B.A."/>
            <person name="Cordes M."/>
            <person name="Tomlinson C."/>
            <person name="Wollam A."/>
            <person name="Palsikar V.B."/>
            <person name="Mardis E.R."/>
            <person name="Wilson R.K."/>
        </authorList>
    </citation>
    <scope>NUCLEOTIDE SEQUENCE [LARGE SCALE GENOMIC DNA]</scope>
    <source>
        <strain evidence="15">KA00185</strain>
    </source>
</reference>
<dbReference type="GO" id="GO:0006353">
    <property type="term" value="P:DNA-templated transcription termination"/>
    <property type="evidence" value="ECO:0007669"/>
    <property type="project" value="UniProtKB-UniRule"/>
</dbReference>
<dbReference type="PROSITE" id="PS51856">
    <property type="entry name" value="RHO_RNA_BD"/>
    <property type="match status" value="1"/>
</dbReference>
<dbReference type="NCBIfam" id="TIGR00767">
    <property type="entry name" value="rho"/>
    <property type="match status" value="1"/>
</dbReference>
<dbReference type="EMBL" id="LSDD01000156">
    <property type="protein sequence ID" value="KXB60355.1"/>
    <property type="molecule type" value="Genomic_DNA"/>
</dbReference>
<gene>
    <name evidence="9" type="primary">rho</name>
    <name evidence="14" type="ORF">HMPREF3180_02054</name>
</gene>
<comment type="function">
    <text evidence="9">Facilitates transcription termination by a mechanism that involves Rho binding to the nascent RNA, activation of Rho's RNA-dependent ATPase activity, and release of the mRNA from the DNA template.</text>
</comment>
<feature type="compositionally biased region" description="Basic and acidic residues" evidence="12">
    <location>
        <begin position="1"/>
        <end position="22"/>
    </location>
</feature>
<dbReference type="RefSeq" id="WP_082719421.1">
    <property type="nucleotide sequence ID" value="NZ_KQ960112.1"/>
</dbReference>
<dbReference type="SMART" id="SM00357">
    <property type="entry name" value="CSP"/>
    <property type="match status" value="1"/>
</dbReference>
<accession>A0A133ZY29</accession>
<comment type="similarity">
    <text evidence="9 11">Belongs to the Rho family.</text>
</comment>
<proteinExistence type="inferred from homology"/>
<dbReference type="SMART" id="SM00382">
    <property type="entry name" value="AAA"/>
    <property type="match status" value="1"/>
</dbReference>
<dbReference type="Proteomes" id="UP000070483">
    <property type="component" value="Unassembled WGS sequence"/>
</dbReference>
<dbReference type="InterPro" id="IPR041703">
    <property type="entry name" value="Rho_factor_ATP-bd"/>
</dbReference>
<sequence length="484" mass="55133">MLKKEKEIEAEKMLEEQSETVRPRRGRPRKIEIDKSLENVESTEEKKQKYDEEDSSKKSAPENSNHEEKMIKDILSENVTKLKKMAKEYKIEGFSGMSKLELINAILIKKGEEKGKTYGFGKLDVIGDGNYGFLRDTSIGPDVYVSISQIKRFFLRNEDIVFGELRIPIGTEKNYGILKVLLVNGDLPEKSLERPYFDDLVPSYPDEKLNLGSGEISSRIIDLVSPIGKGQRGLIVSPPKAGKTMLLSTLANDIIKYNPEIDVWILLIDERPEEVTDIKENVKDAEVYSATFDEDPRVHTEVTENVLQMAKRQVERGKDILILMDSLTRLARSYNITIPSSGKLISGGIDPNALYYPKRFLGAARNIKNGGSLTIIATALVETGSRMDEVIFEEFKGTGNMEIILSRTLEQLRIFPAIDVLKSGTRREELLIPRKNLEKIWKLRRELSEMSEVEGTRNLIELIKKYKNNDELLEDLYKTKKINK</sequence>
<keyword evidence="8 9" id="KW-0804">Transcription</keyword>
<keyword evidence="6 9" id="KW-0694">RNA-binding</keyword>
<dbReference type="InterPro" id="IPR012340">
    <property type="entry name" value="NA-bd_OB-fold"/>
</dbReference>
<dbReference type="Pfam" id="PF07497">
    <property type="entry name" value="Rho_RNA_bind"/>
    <property type="match status" value="1"/>
</dbReference>
<dbReference type="Gene3D" id="2.40.50.140">
    <property type="entry name" value="Nucleic acid-binding proteins"/>
    <property type="match status" value="1"/>
</dbReference>
<comment type="caution">
    <text evidence="14">The sequence shown here is derived from an EMBL/GenBank/DDBJ whole genome shotgun (WGS) entry which is preliminary data.</text>
</comment>
<dbReference type="OrthoDB" id="9805197at2"/>
<keyword evidence="2 9" id="KW-0547">Nucleotide-binding</keyword>
<evidence type="ECO:0000256" key="4">
    <source>
        <dbReference type="ARBA" id="ARBA00022806"/>
    </source>
</evidence>
<dbReference type="PANTHER" id="PTHR46425">
    <property type="entry name" value="TRANSCRIPTION TERMINATION FACTOR RHO"/>
    <property type="match status" value="1"/>
</dbReference>
<dbReference type="CDD" id="cd01128">
    <property type="entry name" value="rho_factor_C"/>
    <property type="match status" value="1"/>
</dbReference>
<evidence type="ECO:0000313" key="15">
    <source>
        <dbReference type="Proteomes" id="UP000070483"/>
    </source>
</evidence>
<evidence type="ECO:0000256" key="6">
    <source>
        <dbReference type="ARBA" id="ARBA00022884"/>
    </source>
</evidence>
<evidence type="ECO:0000256" key="3">
    <source>
        <dbReference type="ARBA" id="ARBA00022801"/>
    </source>
</evidence>
<dbReference type="InterPro" id="IPR011113">
    <property type="entry name" value="Rho_RNA-bd"/>
</dbReference>
<feature type="binding site" evidence="9">
    <location>
        <position position="271"/>
    </location>
    <ligand>
        <name>ATP</name>
        <dbReference type="ChEBI" id="CHEBI:30616"/>
    </ligand>
</feature>
<evidence type="ECO:0000256" key="10">
    <source>
        <dbReference type="NCBIfam" id="TIGR00767"/>
    </source>
</evidence>
<keyword evidence="7 9" id="KW-0805">Transcription regulation</keyword>
<organism evidence="14 15">
    <name type="scientific">Leptotrichia wadei</name>
    <dbReference type="NCBI Taxonomy" id="157687"/>
    <lineage>
        <taxon>Bacteria</taxon>
        <taxon>Fusobacteriati</taxon>
        <taxon>Fusobacteriota</taxon>
        <taxon>Fusobacteriia</taxon>
        <taxon>Fusobacteriales</taxon>
        <taxon>Leptotrichiaceae</taxon>
        <taxon>Leptotrichia</taxon>
    </lineage>
</organism>
<evidence type="ECO:0000256" key="9">
    <source>
        <dbReference type="HAMAP-Rule" id="MF_01884"/>
    </source>
</evidence>
<dbReference type="InterPro" id="IPR003593">
    <property type="entry name" value="AAA+_ATPase"/>
</dbReference>
<dbReference type="GO" id="GO:0005524">
    <property type="term" value="F:ATP binding"/>
    <property type="evidence" value="ECO:0007669"/>
    <property type="project" value="UniProtKB-UniRule"/>
</dbReference>
<feature type="domain" description="Rho RNA-BD" evidence="13">
    <location>
        <begin position="116"/>
        <end position="187"/>
    </location>
</feature>
<evidence type="ECO:0000256" key="5">
    <source>
        <dbReference type="ARBA" id="ARBA00022840"/>
    </source>
</evidence>
<dbReference type="InterPro" id="IPR004665">
    <property type="entry name" value="Term_rho"/>
</dbReference>
<dbReference type="InterPro" id="IPR000194">
    <property type="entry name" value="ATPase_F1/V1/A1_a/bsu_nucl-bd"/>
</dbReference>
<comment type="subunit">
    <text evidence="9">Homohexamer. The homohexamer assembles into an open ring structure.</text>
</comment>
<evidence type="ECO:0000256" key="8">
    <source>
        <dbReference type="ARBA" id="ARBA00023163"/>
    </source>
</evidence>
<dbReference type="Gene3D" id="3.40.50.300">
    <property type="entry name" value="P-loop containing nucleotide triphosphate hydrolases"/>
    <property type="match status" value="1"/>
</dbReference>
<keyword evidence="5 9" id="KW-0067">ATP-binding</keyword>
<evidence type="ECO:0000256" key="2">
    <source>
        <dbReference type="ARBA" id="ARBA00022741"/>
    </source>
</evidence>
<protein>
    <recommendedName>
        <fullName evidence="9 10">Transcription termination factor Rho</fullName>
        <ecNumber evidence="9 10">3.6.4.-</ecNumber>
    </recommendedName>
    <alternativeName>
        <fullName evidence="9">ATP-dependent helicase Rho</fullName>
    </alternativeName>
</protein>
<dbReference type="GO" id="GO:0004386">
    <property type="term" value="F:helicase activity"/>
    <property type="evidence" value="ECO:0007669"/>
    <property type="project" value="UniProtKB-UniRule"/>
</dbReference>
<keyword evidence="15" id="KW-1185">Reference proteome</keyword>
<feature type="binding site" evidence="9">
    <location>
        <begin position="240"/>
        <end position="245"/>
    </location>
    <ligand>
        <name>ATP</name>
        <dbReference type="ChEBI" id="CHEBI:30616"/>
    </ligand>
</feature>
<evidence type="ECO:0000256" key="12">
    <source>
        <dbReference type="SAM" id="MobiDB-lite"/>
    </source>
</evidence>
<evidence type="ECO:0000256" key="1">
    <source>
        <dbReference type="ARBA" id="ARBA00022472"/>
    </source>
</evidence>
<evidence type="ECO:0000259" key="13">
    <source>
        <dbReference type="PROSITE" id="PS51856"/>
    </source>
</evidence>
<dbReference type="SUPFAM" id="SSF52540">
    <property type="entry name" value="P-loop containing nucleoside triphosphate hydrolases"/>
    <property type="match status" value="1"/>
</dbReference>
<dbReference type="PANTHER" id="PTHR46425:SF1">
    <property type="entry name" value="TRANSCRIPTION TERMINATION FACTOR RHO"/>
    <property type="match status" value="1"/>
</dbReference>
<evidence type="ECO:0000313" key="14">
    <source>
        <dbReference type="EMBL" id="KXB60355.1"/>
    </source>
</evidence>
<dbReference type="GO" id="GO:0008186">
    <property type="term" value="F:ATP-dependent activity, acting on RNA"/>
    <property type="evidence" value="ECO:0007669"/>
    <property type="project" value="UniProtKB-UniRule"/>
</dbReference>
<evidence type="ECO:0000256" key="7">
    <source>
        <dbReference type="ARBA" id="ARBA00023015"/>
    </source>
</evidence>
<dbReference type="Pfam" id="PF07498">
    <property type="entry name" value="Rho_N"/>
    <property type="match status" value="1"/>
</dbReference>
<keyword evidence="1 9" id="KW-0806">Transcription termination</keyword>
<keyword evidence="4 9" id="KW-0347">Helicase</keyword>
<dbReference type="InterPro" id="IPR011129">
    <property type="entry name" value="CSD"/>
</dbReference>
<name>A0A133ZY29_9FUSO</name>
<dbReference type="Pfam" id="PF00006">
    <property type="entry name" value="ATP-synt_ab"/>
    <property type="match status" value="1"/>
</dbReference>
<dbReference type="InterPro" id="IPR027417">
    <property type="entry name" value="P-loop_NTPase"/>
</dbReference>
<keyword evidence="3 9" id="KW-0378">Hydrolase</keyword>
<feature type="compositionally biased region" description="Basic and acidic residues" evidence="12">
    <location>
        <begin position="29"/>
        <end position="71"/>
    </location>
</feature>
<dbReference type="AlphaFoldDB" id="A0A133ZY29"/>
<dbReference type="GO" id="GO:0016787">
    <property type="term" value="F:hydrolase activity"/>
    <property type="evidence" value="ECO:0007669"/>
    <property type="project" value="UniProtKB-KW"/>
</dbReference>
<dbReference type="HAMAP" id="MF_01884">
    <property type="entry name" value="Rho"/>
    <property type="match status" value="1"/>
</dbReference>
<dbReference type="GO" id="GO:0003723">
    <property type="term" value="F:RNA binding"/>
    <property type="evidence" value="ECO:0007669"/>
    <property type="project" value="UniProtKB-UniRule"/>
</dbReference>
<dbReference type="InterPro" id="IPR011112">
    <property type="entry name" value="Rho-like_N"/>
</dbReference>
<comment type="caution">
    <text evidence="9">Lacks conserved residue(s) required for the propagation of feature annotation.</text>
</comment>